<dbReference type="Gene3D" id="1.20.1720.10">
    <property type="entry name" value="Multidrug resistance protein D"/>
    <property type="match status" value="1"/>
</dbReference>
<feature type="transmembrane region" description="Helical" evidence="6">
    <location>
        <begin position="201"/>
        <end position="220"/>
    </location>
</feature>
<comment type="caution">
    <text evidence="8">The sequence shown here is derived from an EMBL/GenBank/DDBJ whole genome shotgun (WGS) entry which is preliminary data.</text>
</comment>
<dbReference type="AlphaFoldDB" id="A0A9N9CA92"/>
<evidence type="ECO:0000256" key="3">
    <source>
        <dbReference type="ARBA" id="ARBA00022692"/>
    </source>
</evidence>
<keyword evidence="2" id="KW-0813">Transport</keyword>
<reference evidence="8" key="1">
    <citation type="submission" date="2021-06" db="EMBL/GenBank/DDBJ databases">
        <authorList>
            <person name="Kallberg Y."/>
            <person name="Tangrot J."/>
            <person name="Rosling A."/>
        </authorList>
    </citation>
    <scope>NUCLEOTIDE SEQUENCE</scope>
    <source>
        <strain evidence="8">FL130A</strain>
    </source>
</reference>
<dbReference type="InterPro" id="IPR020846">
    <property type="entry name" value="MFS_dom"/>
</dbReference>
<feature type="transmembrane region" description="Helical" evidence="6">
    <location>
        <begin position="169"/>
        <end position="189"/>
    </location>
</feature>
<feature type="transmembrane region" description="Helical" evidence="6">
    <location>
        <begin position="428"/>
        <end position="451"/>
    </location>
</feature>
<dbReference type="CDD" id="cd17323">
    <property type="entry name" value="MFS_Tpo1_MDR_like"/>
    <property type="match status" value="1"/>
</dbReference>
<evidence type="ECO:0000256" key="4">
    <source>
        <dbReference type="ARBA" id="ARBA00022989"/>
    </source>
</evidence>
<feature type="transmembrane region" description="Helical" evidence="6">
    <location>
        <begin position="364"/>
        <end position="385"/>
    </location>
</feature>
<evidence type="ECO:0000256" key="5">
    <source>
        <dbReference type="ARBA" id="ARBA00023136"/>
    </source>
</evidence>
<dbReference type="PANTHER" id="PTHR23502:SF5">
    <property type="entry name" value="QUINIDINE RESISTANCE PROTEIN 3"/>
    <property type="match status" value="1"/>
</dbReference>
<feature type="transmembrane region" description="Helical" evidence="6">
    <location>
        <begin position="293"/>
        <end position="315"/>
    </location>
</feature>
<dbReference type="EMBL" id="CAJVPS010003746">
    <property type="protein sequence ID" value="CAG8593874.1"/>
    <property type="molecule type" value="Genomic_DNA"/>
</dbReference>
<dbReference type="PANTHER" id="PTHR23502">
    <property type="entry name" value="MAJOR FACILITATOR SUPERFAMILY"/>
    <property type="match status" value="1"/>
</dbReference>
<proteinExistence type="predicted"/>
<dbReference type="SUPFAM" id="SSF103473">
    <property type="entry name" value="MFS general substrate transporter"/>
    <property type="match status" value="1"/>
</dbReference>
<evidence type="ECO:0000256" key="6">
    <source>
        <dbReference type="SAM" id="Phobius"/>
    </source>
</evidence>
<dbReference type="InterPro" id="IPR036259">
    <property type="entry name" value="MFS_trans_sf"/>
</dbReference>
<evidence type="ECO:0000313" key="8">
    <source>
        <dbReference type="EMBL" id="CAG8593874.1"/>
    </source>
</evidence>
<dbReference type="FunFam" id="1.20.1250.20:FF:000172">
    <property type="entry name" value="MFS multidrug resistance transporter"/>
    <property type="match status" value="1"/>
</dbReference>
<name>A0A9N9CA92_9GLOM</name>
<keyword evidence="3 6" id="KW-0812">Transmembrane</keyword>
<comment type="subcellular location">
    <subcellularLocation>
        <location evidence="1">Membrane</location>
        <topology evidence="1">Multi-pass membrane protein</topology>
    </subcellularLocation>
</comment>
<evidence type="ECO:0000256" key="2">
    <source>
        <dbReference type="ARBA" id="ARBA00022448"/>
    </source>
</evidence>
<dbReference type="GO" id="GO:0005886">
    <property type="term" value="C:plasma membrane"/>
    <property type="evidence" value="ECO:0007669"/>
    <property type="project" value="TreeGrafter"/>
</dbReference>
<feature type="non-terminal residue" evidence="8">
    <location>
        <position position="1"/>
    </location>
</feature>
<evidence type="ECO:0000259" key="7">
    <source>
        <dbReference type="PROSITE" id="PS50850"/>
    </source>
</evidence>
<sequence>MAIVCHNDEVMKIENCILSDNEKEERTLLDENNPMNWSREKKRIILILVAFAGIIAPLSSTILYPTLNIIQEDLNIPQILANSLVGVFILVLGIAPLGWASFSDTRGTRRAVYLFSFLIFLVASAICALSYNIWLLLMMRALQACGASAVHSIGAGTISDIYPSLERGASFGLFYVGPLIGTVTGPVIGGYLGEKFGWRSTFWFLLVLGGIIILAIFFFLPETFYQQNVPSATPSTDQKGRKRFNPLGPLYLLKYPHLQIVVFYVSILYANLYTQYILVSTTFPSLYNLSTSAIGWIIFPNCIGYLIGSIFGGRYSDYILLKGKKCHDGKYIPEFRLQSVWFGAIIFSFSTLTFGWLVEFRSPLIWPLVTMFFVGLGTMLVFSSTSSYVVDTFPSLSASAIATNNCMRYLAAAAMSVLAVPMHQALCIGWIFTILGFLSVIGGLLLILVYARGPKWREQALVNQSISEKIRFERCYDRNGKLQEPLYPRPYDSILPPYTKHSGSESTFNRFKVADLRRFM</sequence>
<keyword evidence="4 6" id="KW-1133">Transmembrane helix</keyword>
<keyword evidence="9" id="KW-1185">Reference proteome</keyword>
<protein>
    <submittedName>
        <fullName evidence="8">9250_t:CDS:1</fullName>
    </submittedName>
</protein>
<dbReference type="OrthoDB" id="3936150at2759"/>
<accession>A0A9N9CA92</accession>
<dbReference type="Pfam" id="PF07690">
    <property type="entry name" value="MFS_1"/>
    <property type="match status" value="1"/>
</dbReference>
<evidence type="ECO:0000256" key="1">
    <source>
        <dbReference type="ARBA" id="ARBA00004141"/>
    </source>
</evidence>
<feature type="domain" description="Major facilitator superfamily (MFS) profile" evidence="7">
    <location>
        <begin position="45"/>
        <end position="454"/>
    </location>
</feature>
<dbReference type="PROSITE" id="PS50850">
    <property type="entry name" value="MFS"/>
    <property type="match status" value="1"/>
</dbReference>
<dbReference type="GO" id="GO:0022857">
    <property type="term" value="F:transmembrane transporter activity"/>
    <property type="evidence" value="ECO:0007669"/>
    <property type="project" value="InterPro"/>
</dbReference>
<dbReference type="InterPro" id="IPR011701">
    <property type="entry name" value="MFS"/>
</dbReference>
<keyword evidence="5 6" id="KW-0472">Membrane</keyword>
<organism evidence="8 9">
    <name type="scientific">Ambispora leptoticha</name>
    <dbReference type="NCBI Taxonomy" id="144679"/>
    <lineage>
        <taxon>Eukaryota</taxon>
        <taxon>Fungi</taxon>
        <taxon>Fungi incertae sedis</taxon>
        <taxon>Mucoromycota</taxon>
        <taxon>Glomeromycotina</taxon>
        <taxon>Glomeromycetes</taxon>
        <taxon>Archaeosporales</taxon>
        <taxon>Ambisporaceae</taxon>
        <taxon>Ambispora</taxon>
    </lineage>
</organism>
<evidence type="ECO:0000313" key="9">
    <source>
        <dbReference type="Proteomes" id="UP000789508"/>
    </source>
</evidence>
<feature type="transmembrane region" description="Helical" evidence="6">
    <location>
        <begin position="44"/>
        <end position="67"/>
    </location>
</feature>
<dbReference type="Proteomes" id="UP000789508">
    <property type="component" value="Unassembled WGS sequence"/>
</dbReference>
<feature type="transmembrane region" description="Helical" evidence="6">
    <location>
        <begin position="112"/>
        <end position="135"/>
    </location>
</feature>
<gene>
    <name evidence="8" type="ORF">ALEPTO_LOCUS7825</name>
</gene>
<feature type="transmembrane region" description="Helical" evidence="6">
    <location>
        <begin position="340"/>
        <end position="358"/>
    </location>
</feature>
<feature type="transmembrane region" description="Helical" evidence="6">
    <location>
        <begin position="79"/>
        <end position="100"/>
    </location>
</feature>
<feature type="transmembrane region" description="Helical" evidence="6">
    <location>
        <begin position="251"/>
        <end position="273"/>
    </location>
</feature>